<dbReference type="EMBL" id="BLLF01000212">
    <property type="protein sequence ID" value="GFH09151.1"/>
    <property type="molecule type" value="Genomic_DNA"/>
</dbReference>
<dbReference type="AlphaFoldDB" id="A0A699YI49"/>
<protein>
    <recommendedName>
        <fullName evidence="2">PLAT domain-containing protein</fullName>
    </recommendedName>
</protein>
<evidence type="ECO:0000259" key="2">
    <source>
        <dbReference type="PROSITE" id="PS50095"/>
    </source>
</evidence>
<feature type="domain" description="PLAT" evidence="2">
    <location>
        <begin position="1"/>
        <end position="95"/>
    </location>
</feature>
<dbReference type="SUPFAM" id="SSF49723">
    <property type="entry name" value="Lipase/lipooxygenase domain (PLAT/LH2 domain)"/>
    <property type="match status" value="2"/>
</dbReference>
<keyword evidence="4" id="KW-1185">Reference proteome</keyword>
<comment type="caution">
    <text evidence="3">The sequence shown here is derived from an EMBL/GenBank/DDBJ whole genome shotgun (WGS) entry which is preliminary data.</text>
</comment>
<evidence type="ECO:0000313" key="4">
    <source>
        <dbReference type="Proteomes" id="UP000485058"/>
    </source>
</evidence>
<evidence type="ECO:0000313" key="3">
    <source>
        <dbReference type="EMBL" id="GFH09151.1"/>
    </source>
</evidence>
<dbReference type="InterPro" id="IPR001024">
    <property type="entry name" value="PLAT/LH2_dom"/>
</dbReference>
<dbReference type="PANTHER" id="PTHR45901">
    <property type="entry name" value="PROTEIN CBG12474"/>
    <property type="match status" value="1"/>
</dbReference>
<reference evidence="3 4" key="1">
    <citation type="submission" date="2020-02" db="EMBL/GenBank/DDBJ databases">
        <title>Draft genome sequence of Haematococcus lacustris strain NIES-144.</title>
        <authorList>
            <person name="Morimoto D."/>
            <person name="Nakagawa S."/>
            <person name="Yoshida T."/>
            <person name="Sawayama S."/>
        </authorList>
    </citation>
    <scope>NUCLEOTIDE SEQUENCE [LARGE SCALE GENOMIC DNA]</scope>
    <source>
        <strain evidence="3 4">NIES-144</strain>
    </source>
</reference>
<sequence>MYRDQTLLMTRGKLLLENSRNNFERGQMDVFFITFANLGPVTAVEIEHDNSGAAPGWHCEQVVVVDETANARYAFPCDRWLAKDEDDGLIRRRLQAAAASDTTSYRVITYTSDIRGAGTDARVYVELCGTKPGGVEAWGPRHILDSQANNFERAQVDSFLLKKQKALGQLTKLKIGHDNSGAGPGKATRCNRP</sequence>
<dbReference type="PROSITE" id="PS50095">
    <property type="entry name" value="PLAT"/>
    <property type="match status" value="2"/>
</dbReference>
<organism evidence="3 4">
    <name type="scientific">Haematococcus lacustris</name>
    <name type="common">Green alga</name>
    <name type="synonym">Haematococcus pluvialis</name>
    <dbReference type="NCBI Taxonomy" id="44745"/>
    <lineage>
        <taxon>Eukaryota</taxon>
        <taxon>Viridiplantae</taxon>
        <taxon>Chlorophyta</taxon>
        <taxon>core chlorophytes</taxon>
        <taxon>Chlorophyceae</taxon>
        <taxon>CS clade</taxon>
        <taxon>Chlamydomonadales</taxon>
        <taxon>Haematococcaceae</taxon>
        <taxon>Haematococcus</taxon>
    </lineage>
</organism>
<evidence type="ECO:0000256" key="1">
    <source>
        <dbReference type="PROSITE-ProRule" id="PRU00152"/>
    </source>
</evidence>
<dbReference type="Gene3D" id="2.40.180.10">
    <property type="entry name" value="Catalase core domain"/>
    <property type="match status" value="2"/>
</dbReference>
<dbReference type="PANTHER" id="PTHR45901:SF3">
    <property type="entry name" value="LIPOXYGENASE HOMOLOGY DOMAIN-CONTAINING PROTEIN 1"/>
    <property type="match status" value="1"/>
</dbReference>
<gene>
    <name evidence="3" type="ORF">HaLaN_04246</name>
</gene>
<comment type="caution">
    <text evidence="1">Lacks conserved residue(s) required for the propagation of feature annotation.</text>
</comment>
<dbReference type="InterPro" id="IPR036392">
    <property type="entry name" value="PLAT/LH2_dom_sf"/>
</dbReference>
<dbReference type="Proteomes" id="UP000485058">
    <property type="component" value="Unassembled WGS sequence"/>
</dbReference>
<name>A0A699YI49_HAELA</name>
<proteinExistence type="predicted"/>
<dbReference type="InterPro" id="IPR052970">
    <property type="entry name" value="Inner_ear_hair_cell_LOXHD"/>
</dbReference>
<accession>A0A699YI49</accession>
<dbReference type="Pfam" id="PF01477">
    <property type="entry name" value="PLAT"/>
    <property type="match status" value="2"/>
</dbReference>
<feature type="domain" description="PLAT" evidence="2">
    <location>
        <begin position="103"/>
        <end position="193"/>
    </location>
</feature>